<accession>A0A7K0ECL0</accession>
<keyword evidence="1" id="KW-0812">Transmembrane</keyword>
<dbReference type="OrthoDB" id="9801954at2"/>
<dbReference type="PANTHER" id="PTHR43685">
    <property type="entry name" value="GLYCOSYLTRANSFERASE"/>
    <property type="match status" value="1"/>
</dbReference>
<evidence type="ECO:0000259" key="2">
    <source>
        <dbReference type="Pfam" id="PF00535"/>
    </source>
</evidence>
<dbReference type="InterPro" id="IPR001173">
    <property type="entry name" value="Glyco_trans_2-like"/>
</dbReference>
<keyword evidence="1" id="KW-1133">Transmembrane helix</keyword>
<dbReference type="EMBL" id="WJXZ01000001">
    <property type="protein sequence ID" value="MRS59700.1"/>
    <property type="molecule type" value="Genomic_DNA"/>
</dbReference>
<dbReference type="GO" id="GO:0016740">
    <property type="term" value="F:transferase activity"/>
    <property type="evidence" value="ECO:0007669"/>
    <property type="project" value="UniProtKB-KW"/>
</dbReference>
<sequence>MKRFISVVIPTYQRPRLLERCLQALMRQRFPANQFEVIVVDDGADPETRRVVDGAARQSAVPFTYLAQTERRGPAAARNRGWRAANGTVIAFTDDDCIPDEDWLAVAAKDFLNGAKAVSGQVRVPRHDPPTEAEKTVALLETAEFVTANCFCRRSVLEQIGGLDERFDIAWREDSDLQFRLLKLGVTIVKNRNAIIVHPCRTSPWWASLKDERRNAYDALLYKQHTRLFRDRIPMYRRLVTLYYIFVFSFLLGILCWLSYHQQASAICLIIWTICLSALIQRRLRGTAWSVRQIGQTLLKALLTPFLSVYWRLYGAVKYRTLFW</sequence>
<dbReference type="PANTHER" id="PTHR43685:SF3">
    <property type="entry name" value="SLR2126 PROTEIN"/>
    <property type="match status" value="1"/>
</dbReference>
<feature type="domain" description="Glycosyltransferase 2-like" evidence="2">
    <location>
        <begin position="6"/>
        <end position="129"/>
    </location>
</feature>
<evidence type="ECO:0000313" key="4">
    <source>
        <dbReference type="EMBL" id="MRS59700.1"/>
    </source>
</evidence>
<dbReference type="Pfam" id="PF00535">
    <property type="entry name" value="Glycos_transf_2"/>
    <property type="match status" value="1"/>
</dbReference>
<evidence type="ECO:0000313" key="5">
    <source>
        <dbReference type="Proteomes" id="UP000441754"/>
    </source>
</evidence>
<dbReference type="Proteomes" id="UP000441754">
    <property type="component" value="Unassembled WGS sequence"/>
</dbReference>
<dbReference type="InterPro" id="IPR029044">
    <property type="entry name" value="Nucleotide-diphossugar_trans"/>
</dbReference>
<name>A0A7K0ECL0_9BACT</name>
<feature type="domain" description="Glycosyltransferase 2-like" evidence="3">
    <location>
        <begin position="138"/>
        <end position="273"/>
    </location>
</feature>
<keyword evidence="4" id="KW-0808">Transferase</keyword>
<dbReference type="Pfam" id="PF13632">
    <property type="entry name" value="Glyco_trans_2_3"/>
    <property type="match status" value="1"/>
</dbReference>
<feature type="transmembrane region" description="Helical" evidence="1">
    <location>
        <begin position="264"/>
        <end position="282"/>
    </location>
</feature>
<organism evidence="4 5">
    <name type="scientific">Larkinella terrae</name>
    <dbReference type="NCBI Taxonomy" id="2025311"/>
    <lineage>
        <taxon>Bacteria</taxon>
        <taxon>Pseudomonadati</taxon>
        <taxon>Bacteroidota</taxon>
        <taxon>Cytophagia</taxon>
        <taxon>Cytophagales</taxon>
        <taxon>Spirosomataceae</taxon>
        <taxon>Larkinella</taxon>
    </lineage>
</organism>
<dbReference type="AlphaFoldDB" id="A0A7K0ECL0"/>
<dbReference type="InterPro" id="IPR050834">
    <property type="entry name" value="Glycosyltransf_2"/>
</dbReference>
<feature type="transmembrane region" description="Helical" evidence="1">
    <location>
        <begin position="239"/>
        <end position="258"/>
    </location>
</feature>
<gene>
    <name evidence="4" type="ORF">GJJ30_00235</name>
</gene>
<protein>
    <submittedName>
        <fullName evidence="4">Glycosyltransferase</fullName>
    </submittedName>
</protein>
<dbReference type="RefSeq" id="WP_154171938.1">
    <property type="nucleotide sequence ID" value="NZ_WJXZ01000001.1"/>
</dbReference>
<dbReference type="Gene3D" id="3.90.550.10">
    <property type="entry name" value="Spore Coat Polysaccharide Biosynthesis Protein SpsA, Chain A"/>
    <property type="match status" value="1"/>
</dbReference>
<reference evidence="4 5" key="1">
    <citation type="journal article" date="2018" name="Antonie Van Leeuwenhoek">
        <title>Larkinella terrae sp. nov., isolated from soil on Jeju Island, South Korea.</title>
        <authorList>
            <person name="Ten L.N."/>
            <person name="Jeon J."/>
            <person name="Park S.J."/>
            <person name="Park S."/>
            <person name="Lee S.Y."/>
            <person name="Kim M.K."/>
            <person name="Jung H.Y."/>
        </authorList>
    </citation>
    <scope>NUCLEOTIDE SEQUENCE [LARGE SCALE GENOMIC DNA]</scope>
    <source>
        <strain evidence="4 5">KCTC 52001</strain>
    </source>
</reference>
<evidence type="ECO:0000256" key="1">
    <source>
        <dbReference type="SAM" id="Phobius"/>
    </source>
</evidence>
<evidence type="ECO:0000259" key="3">
    <source>
        <dbReference type="Pfam" id="PF13632"/>
    </source>
</evidence>
<keyword evidence="1" id="KW-0472">Membrane</keyword>
<comment type="caution">
    <text evidence="4">The sequence shown here is derived from an EMBL/GenBank/DDBJ whole genome shotgun (WGS) entry which is preliminary data.</text>
</comment>
<dbReference type="SUPFAM" id="SSF53448">
    <property type="entry name" value="Nucleotide-diphospho-sugar transferases"/>
    <property type="match status" value="1"/>
</dbReference>
<proteinExistence type="predicted"/>
<keyword evidence="5" id="KW-1185">Reference proteome</keyword>